<name>A0A655IYY3_MYCTX</name>
<dbReference type="InterPro" id="IPR000084">
    <property type="entry name" value="PE-PGRS_N"/>
</dbReference>
<evidence type="ECO:0000259" key="1">
    <source>
        <dbReference type="Pfam" id="PF00934"/>
    </source>
</evidence>
<dbReference type="SUPFAM" id="SSF140459">
    <property type="entry name" value="PE/PPE dimer-like"/>
    <property type="match status" value="1"/>
</dbReference>
<dbReference type="Pfam" id="PF00934">
    <property type="entry name" value="PE"/>
    <property type="match status" value="1"/>
</dbReference>
<evidence type="ECO:0000313" key="2">
    <source>
        <dbReference type="EMBL" id="COW26489.1"/>
    </source>
</evidence>
<feature type="domain" description="PE" evidence="1">
    <location>
        <begin position="2"/>
        <end position="48"/>
    </location>
</feature>
<evidence type="ECO:0000313" key="3">
    <source>
        <dbReference type="Proteomes" id="UP000044938"/>
    </source>
</evidence>
<dbReference type="Gene3D" id="1.10.287.850">
    <property type="entry name" value="HP0062-like domain"/>
    <property type="match status" value="1"/>
</dbReference>
<gene>
    <name evidence="2" type="primary">PE32</name>
    <name evidence="2" type="ORF">ERS007720_02179</name>
</gene>
<organism evidence="2 3">
    <name type="scientific">Mycobacterium tuberculosis</name>
    <dbReference type="NCBI Taxonomy" id="1773"/>
    <lineage>
        <taxon>Bacteria</taxon>
        <taxon>Bacillati</taxon>
        <taxon>Actinomycetota</taxon>
        <taxon>Actinomycetes</taxon>
        <taxon>Mycobacteriales</taxon>
        <taxon>Mycobacteriaceae</taxon>
        <taxon>Mycobacterium</taxon>
        <taxon>Mycobacterium tuberculosis complex</taxon>
    </lineage>
</organism>
<protein>
    <submittedName>
        <fullName evidence="2">PE family protein</fullName>
    </submittedName>
</protein>
<accession>A0A655IYY3</accession>
<dbReference type="Proteomes" id="UP000044938">
    <property type="component" value="Unassembled WGS sequence"/>
</dbReference>
<reference evidence="2 3" key="1">
    <citation type="submission" date="2015-03" db="EMBL/GenBank/DDBJ databases">
        <authorList>
            <consortium name="Pathogen Informatics"/>
        </authorList>
    </citation>
    <scope>NUCLEOTIDE SEQUENCE [LARGE SCALE GENOMIC DNA]</scope>
    <source>
        <strain evidence="2 3">M09401471</strain>
    </source>
</reference>
<dbReference type="EMBL" id="CSAJ01000262">
    <property type="protein sequence ID" value="COW26489.1"/>
    <property type="molecule type" value="Genomic_DNA"/>
</dbReference>
<dbReference type="AlphaFoldDB" id="A0A655IYY3"/>
<dbReference type="InterPro" id="IPR038332">
    <property type="entry name" value="PPE_sf"/>
</dbReference>
<proteinExistence type="predicted"/>
<sequence>MSLLTASQFAAHAQLYQAISAEAMAVQEQLATTLGISAGSYAATEAANAATIA</sequence>